<dbReference type="InterPro" id="IPR051474">
    <property type="entry name" value="Anti-sigma-K/W_factor"/>
</dbReference>
<comment type="subcellular location">
    <subcellularLocation>
        <location evidence="1">Membrane</location>
        <topology evidence="1">Single-pass membrane protein</topology>
    </subcellularLocation>
</comment>
<evidence type="ECO:0000256" key="5">
    <source>
        <dbReference type="SAM" id="Phobius"/>
    </source>
</evidence>
<dbReference type="EMBL" id="QGHC01000011">
    <property type="protein sequence ID" value="PWK84360.1"/>
    <property type="molecule type" value="Genomic_DNA"/>
</dbReference>
<dbReference type="PANTHER" id="PTHR37461">
    <property type="entry name" value="ANTI-SIGMA-K FACTOR RSKA"/>
    <property type="match status" value="1"/>
</dbReference>
<proteinExistence type="predicted"/>
<evidence type="ECO:0000313" key="8">
    <source>
        <dbReference type="Proteomes" id="UP000245812"/>
    </source>
</evidence>
<protein>
    <submittedName>
        <fullName evidence="7">Anti-sigma factor RsiW</fullName>
    </submittedName>
</protein>
<gene>
    <name evidence="7" type="ORF">C7456_11138</name>
</gene>
<accession>A0A316HW58</accession>
<evidence type="ECO:0000256" key="1">
    <source>
        <dbReference type="ARBA" id="ARBA00004167"/>
    </source>
</evidence>
<dbReference type="InterPro" id="IPR027383">
    <property type="entry name" value="Znf_put"/>
</dbReference>
<feature type="transmembrane region" description="Helical" evidence="5">
    <location>
        <begin position="81"/>
        <end position="102"/>
    </location>
</feature>
<keyword evidence="8" id="KW-1185">Reference proteome</keyword>
<dbReference type="AlphaFoldDB" id="A0A316HW58"/>
<keyword evidence="3 5" id="KW-1133">Transmembrane helix</keyword>
<dbReference type="Pfam" id="PF13490">
    <property type="entry name" value="zf-HC2"/>
    <property type="match status" value="1"/>
</dbReference>
<dbReference type="GO" id="GO:0006417">
    <property type="term" value="P:regulation of translation"/>
    <property type="evidence" value="ECO:0007669"/>
    <property type="project" value="TreeGrafter"/>
</dbReference>
<sequence>MNCESSRRLLPLYFDGELDPADSRAFEAHLDGCAACRQALAELEALRARLRDPAMRYAAPAALRGRLAAAMPAARPRARAWAALAASWLAAALLGAGAAGLWHDRQQGLRAQAGLTRDLFASHWRALAAASPVDVVSSDRHTVKPWFAGKVAESPPVRDFAAQGFPLAGGRIDYVGSARVPVLVYRHGGHLIDVFVLAAPPAGLPRQARMQGYGLRVLALDHAAAAVVSDMDEAELDRFARLLAQGGEPPPSR</sequence>
<keyword evidence="2 5" id="KW-0812">Transmembrane</keyword>
<organism evidence="7 8">
    <name type="scientific">Fulvimonas soli</name>
    <dbReference type="NCBI Taxonomy" id="155197"/>
    <lineage>
        <taxon>Bacteria</taxon>
        <taxon>Pseudomonadati</taxon>
        <taxon>Pseudomonadota</taxon>
        <taxon>Gammaproteobacteria</taxon>
        <taxon>Lysobacterales</taxon>
        <taxon>Rhodanobacteraceae</taxon>
        <taxon>Fulvimonas</taxon>
    </lineage>
</organism>
<reference evidence="7 8" key="1">
    <citation type="submission" date="2018-05" db="EMBL/GenBank/DDBJ databases">
        <title>Genomic Encyclopedia of Type Strains, Phase IV (KMG-IV): sequencing the most valuable type-strain genomes for metagenomic binning, comparative biology and taxonomic classification.</title>
        <authorList>
            <person name="Goeker M."/>
        </authorList>
    </citation>
    <scope>NUCLEOTIDE SEQUENCE [LARGE SCALE GENOMIC DNA]</scope>
    <source>
        <strain evidence="7 8">DSM 14263</strain>
    </source>
</reference>
<evidence type="ECO:0000313" key="7">
    <source>
        <dbReference type="EMBL" id="PWK84360.1"/>
    </source>
</evidence>
<dbReference type="RefSeq" id="WP_109724387.1">
    <property type="nucleotide sequence ID" value="NZ_MSZV01000095.1"/>
</dbReference>
<name>A0A316HW58_9GAMM</name>
<dbReference type="InterPro" id="IPR041916">
    <property type="entry name" value="Anti_sigma_zinc_sf"/>
</dbReference>
<dbReference type="Proteomes" id="UP000245812">
    <property type="component" value="Unassembled WGS sequence"/>
</dbReference>
<evidence type="ECO:0000259" key="6">
    <source>
        <dbReference type="Pfam" id="PF13490"/>
    </source>
</evidence>
<dbReference type="GO" id="GO:0016989">
    <property type="term" value="F:sigma factor antagonist activity"/>
    <property type="evidence" value="ECO:0007669"/>
    <property type="project" value="TreeGrafter"/>
</dbReference>
<evidence type="ECO:0000256" key="2">
    <source>
        <dbReference type="ARBA" id="ARBA00022692"/>
    </source>
</evidence>
<dbReference type="OrthoDB" id="191790at2"/>
<comment type="caution">
    <text evidence="7">The sequence shown here is derived from an EMBL/GenBank/DDBJ whole genome shotgun (WGS) entry which is preliminary data.</text>
</comment>
<dbReference type="Gene3D" id="1.10.10.1320">
    <property type="entry name" value="Anti-sigma factor, zinc-finger domain"/>
    <property type="match status" value="1"/>
</dbReference>
<evidence type="ECO:0000256" key="3">
    <source>
        <dbReference type="ARBA" id="ARBA00022989"/>
    </source>
</evidence>
<dbReference type="GO" id="GO:0016020">
    <property type="term" value="C:membrane"/>
    <property type="evidence" value="ECO:0007669"/>
    <property type="project" value="UniProtKB-SubCell"/>
</dbReference>
<feature type="domain" description="Putative zinc-finger" evidence="6">
    <location>
        <begin position="3"/>
        <end position="37"/>
    </location>
</feature>
<keyword evidence="4 5" id="KW-0472">Membrane</keyword>
<dbReference type="PANTHER" id="PTHR37461:SF1">
    <property type="entry name" value="ANTI-SIGMA-K FACTOR RSKA"/>
    <property type="match status" value="1"/>
</dbReference>
<evidence type="ECO:0000256" key="4">
    <source>
        <dbReference type="ARBA" id="ARBA00023136"/>
    </source>
</evidence>